<evidence type="ECO:0000256" key="1">
    <source>
        <dbReference type="SAM" id="MobiDB-lite"/>
    </source>
</evidence>
<organism evidence="2 5">
    <name type="scientific">Rotaria magnacalcarata</name>
    <dbReference type="NCBI Taxonomy" id="392030"/>
    <lineage>
        <taxon>Eukaryota</taxon>
        <taxon>Metazoa</taxon>
        <taxon>Spiralia</taxon>
        <taxon>Gnathifera</taxon>
        <taxon>Rotifera</taxon>
        <taxon>Eurotatoria</taxon>
        <taxon>Bdelloidea</taxon>
        <taxon>Philodinida</taxon>
        <taxon>Philodinidae</taxon>
        <taxon>Rotaria</taxon>
    </lineage>
</organism>
<dbReference type="Proteomes" id="UP000676336">
    <property type="component" value="Unassembled WGS sequence"/>
</dbReference>
<evidence type="ECO:0000313" key="4">
    <source>
        <dbReference type="EMBL" id="CAF4986273.1"/>
    </source>
</evidence>
<accession>A0A8S2ZF33</accession>
<protein>
    <submittedName>
        <fullName evidence="2">Uncharacterized protein</fullName>
    </submittedName>
</protein>
<gene>
    <name evidence="2" type="ORF">BYL167_LOCUS41517</name>
    <name evidence="3" type="ORF">SMN809_LOCUS40711</name>
    <name evidence="4" type="ORF">SMN809_LOCUS56011</name>
</gene>
<feature type="compositionally biased region" description="Polar residues" evidence="1">
    <location>
        <begin position="1"/>
        <end position="22"/>
    </location>
</feature>
<proteinExistence type="predicted"/>
<feature type="region of interest" description="Disordered" evidence="1">
    <location>
        <begin position="1"/>
        <end position="25"/>
    </location>
</feature>
<evidence type="ECO:0000313" key="5">
    <source>
        <dbReference type="Proteomes" id="UP000681967"/>
    </source>
</evidence>
<dbReference type="EMBL" id="CAJOBI010112921">
    <property type="protein sequence ID" value="CAF4641556.1"/>
    <property type="molecule type" value="Genomic_DNA"/>
</dbReference>
<evidence type="ECO:0000313" key="2">
    <source>
        <dbReference type="EMBL" id="CAF4634788.1"/>
    </source>
</evidence>
<sequence length="37" mass="3731">MSEGTQTNSAGTTVPTNASQSLLIDGTEVQTKVGHVA</sequence>
<dbReference type="Proteomes" id="UP000681967">
    <property type="component" value="Unassembled WGS sequence"/>
</dbReference>
<feature type="non-terminal residue" evidence="2">
    <location>
        <position position="37"/>
    </location>
</feature>
<dbReference type="EMBL" id="CAJOBH010105511">
    <property type="protein sequence ID" value="CAF4634788.1"/>
    <property type="molecule type" value="Genomic_DNA"/>
</dbReference>
<dbReference type="EMBL" id="CAJOBI010199313">
    <property type="protein sequence ID" value="CAF4986273.1"/>
    <property type="molecule type" value="Genomic_DNA"/>
</dbReference>
<reference evidence="2" key="1">
    <citation type="submission" date="2021-02" db="EMBL/GenBank/DDBJ databases">
        <authorList>
            <person name="Nowell W R."/>
        </authorList>
    </citation>
    <scope>NUCLEOTIDE SEQUENCE</scope>
</reference>
<comment type="caution">
    <text evidence="2">The sequence shown here is derived from an EMBL/GenBank/DDBJ whole genome shotgun (WGS) entry which is preliminary data.</text>
</comment>
<evidence type="ECO:0000313" key="3">
    <source>
        <dbReference type="EMBL" id="CAF4641556.1"/>
    </source>
</evidence>
<name>A0A8S2ZF33_9BILA</name>
<dbReference type="AlphaFoldDB" id="A0A8S2ZF33"/>